<sequence>MMKVAMLALLLALSGYYLAVLYLAAHPKVSLAYRYYYLELKTRFWSRYQTLAYVPGAPMDLVVERVPFLTREGWHIPDETGKGSLLSEPGGLYFILHKVDGPLRLSGTLTVPVAGCTLTVGQGRWQETVKFAEAGSQSFAVLIPSDGLVADPDQPNLVTLSPCEPLYFQSLIMTNLD</sequence>
<organism evidence="1 2">
    <name type="scientific">Pseudaeromonas paramecii</name>
    <dbReference type="NCBI Taxonomy" id="2138166"/>
    <lineage>
        <taxon>Bacteria</taxon>
        <taxon>Pseudomonadati</taxon>
        <taxon>Pseudomonadota</taxon>
        <taxon>Gammaproteobacteria</taxon>
        <taxon>Aeromonadales</taxon>
        <taxon>Aeromonadaceae</taxon>
        <taxon>Pseudaeromonas</taxon>
    </lineage>
</organism>
<dbReference type="RefSeq" id="WP_345013418.1">
    <property type="nucleotide sequence ID" value="NZ_BAABFC010000016.1"/>
</dbReference>
<protein>
    <submittedName>
        <fullName evidence="1">Uncharacterized protein</fullName>
    </submittedName>
</protein>
<gene>
    <name evidence="1" type="ORF">GCM10023095_24050</name>
</gene>
<accession>A0ABP8QCS7</accession>
<evidence type="ECO:0000313" key="1">
    <source>
        <dbReference type="EMBL" id="GAA4501215.1"/>
    </source>
</evidence>
<comment type="caution">
    <text evidence="1">The sequence shown here is derived from an EMBL/GenBank/DDBJ whole genome shotgun (WGS) entry which is preliminary data.</text>
</comment>
<dbReference type="Proteomes" id="UP001501321">
    <property type="component" value="Unassembled WGS sequence"/>
</dbReference>
<reference evidence="2" key="1">
    <citation type="journal article" date="2019" name="Int. J. Syst. Evol. Microbiol.">
        <title>The Global Catalogue of Microorganisms (GCM) 10K type strain sequencing project: providing services to taxonomists for standard genome sequencing and annotation.</title>
        <authorList>
            <consortium name="The Broad Institute Genomics Platform"/>
            <consortium name="The Broad Institute Genome Sequencing Center for Infectious Disease"/>
            <person name="Wu L."/>
            <person name="Ma J."/>
        </authorList>
    </citation>
    <scope>NUCLEOTIDE SEQUENCE [LARGE SCALE GENOMIC DNA]</scope>
    <source>
        <strain evidence="2">JCM 32226</strain>
    </source>
</reference>
<evidence type="ECO:0000313" key="2">
    <source>
        <dbReference type="Proteomes" id="UP001501321"/>
    </source>
</evidence>
<keyword evidence="2" id="KW-1185">Reference proteome</keyword>
<dbReference type="EMBL" id="BAABFC010000016">
    <property type="protein sequence ID" value="GAA4501215.1"/>
    <property type="molecule type" value="Genomic_DNA"/>
</dbReference>
<proteinExistence type="predicted"/>
<name>A0ABP8QCS7_9GAMM</name>